<protein>
    <submittedName>
        <fullName evidence="2">DUF484 family protein</fullName>
    </submittedName>
</protein>
<evidence type="ECO:0000313" key="2">
    <source>
        <dbReference type="EMBL" id="MCQ8894826.1"/>
    </source>
</evidence>
<accession>A0ABT1WBC7</accession>
<keyword evidence="1" id="KW-0175">Coiled coil</keyword>
<comment type="caution">
    <text evidence="2">The sequence shown here is derived from an EMBL/GenBank/DDBJ whole genome shotgun (WGS) entry which is preliminary data.</text>
</comment>
<proteinExistence type="predicted"/>
<gene>
    <name evidence="2" type="ORF">NQT62_00035</name>
</gene>
<dbReference type="EMBL" id="JANIGO010000001">
    <property type="protein sequence ID" value="MCQ8894826.1"/>
    <property type="molecule type" value="Genomic_DNA"/>
</dbReference>
<dbReference type="SUPFAM" id="SSF55781">
    <property type="entry name" value="GAF domain-like"/>
    <property type="match status" value="1"/>
</dbReference>
<dbReference type="InterPro" id="IPR029016">
    <property type="entry name" value="GAF-like_dom_sf"/>
</dbReference>
<keyword evidence="3" id="KW-1185">Reference proteome</keyword>
<sequence>MSEEAQKVVDFLKANPEFLIRNPGVLAFVRLPEQTSGNVASLQDRQLQTMREKVKALEHRIADMSNAAVENQAIINKLQAVSRTLLTIKDVATLPLVLTEQIKQQFQVPMVRLSLWLDSADAQSTDRNLFSQMKGLYCGFADHAPSLAVFEGEEIHPRSVVLMPIRVGASPDAFGVLGLGSPDKDRFAPTLETDFLNTLAEIACAALSRLQAPSH</sequence>
<dbReference type="InterPro" id="IPR007435">
    <property type="entry name" value="DUF484"/>
</dbReference>
<feature type="coiled-coil region" evidence="1">
    <location>
        <begin position="40"/>
        <end position="67"/>
    </location>
</feature>
<organism evidence="2 3">
    <name type="scientific">Limnobacter humi</name>
    <dbReference type="NCBI Taxonomy" id="1778671"/>
    <lineage>
        <taxon>Bacteria</taxon>
        <taxon>Pseudomonadati</taxon>
        <taxon>Pseudomonadota</taxon>
        <taxon>Betaproteobacteria</taxon>
        <taxon>Burkholderiales</taxon>
        <taxon>Burkholderiaceae</taxon>
        <taxon>Limnobacter</taxon>
    </lineage>
</organism>
<dbReference type="RefSeq" id="WP_256762419.1">
    <property type="nucleotide sequence ID" value="NZ_JANIGO010000001.1"/>
</dbReference>
<dbReference type="PANTHER" id="PTHR38765:SF1">
    <property type="entry name" value="DUF484 DOMAIN-CONTAINING PROTEIN"/>
    <property type="match status" value="1"/>
</dbReference>
<dbReference type="PANTHER" id="PTHR38765">
    <property type="entry name" value="DUF484 DOMAIN-CONTAINING PROTEIN"/>
    <property type="match status" value="1"/>
</dbReference>
<reference evidence="2 3" key="1">
    <citation type="submission" date="2022-07" db="EMBL/GenBank/DDBJ databases">
        <authorList>
            <person name="Xamxidin M."/>
            <person name="Wu M."/>
        </authorList>
    </citation>
    <scope>NUCLEOTIDE SEQUENCE [LARGE SCALE GENOMIC DNA]</scope>
    <source>
        <strain evidence="2 3">NBRC 111650</strain>
    </source>
</reference>
<dbReference type="Proteomes" id="UP001204142">
    <property type="component" value="Unassembled WGS sequence"/>
</dbReference>
<dbReference type="Pfam" id="PF04340">
    <property type="entry name" value="DUF484"/>
    <property type="match status" value="1"/>
</dbReference>
<dbReference type="Gene3D" id="3.30.450.40">
    <property type="match status" value="1"/>
</dbReference>
<evidence type="ECO:0000313" key="3">
    <source>
        <dbReference type="Proteomes" id="UP001204142"/>
    </source>
</evidence>
<name>A0ABT1WBC7_9BURK</name>
<evidence type="ECO:0000256" key="1">
    <source>
        <dbReference type="SAM" id="Coils"/>
    </source>
</evidence>